<dbReference type="RefSeq" id="WP_046496585.1">
    <property type="nucleotide sequence ID" value="NZ_CGIH01000021.1"/>
</dbReference>
<dbReference type="PANTHER" id="PTHR34107:SF4">
    <property type="entry name" value="SLL1222 PROTEIN"/>
    <property type="match status" value="1"/>
</dbReference>
<feature type="domain" description="Helix-turn-helix" evidence="2">
    <location>
        <begin position="8"/>
        <end position="51"/>
    </location>
</feature>
<organism evidence="3 4">
    <name type="scientific">Syntrophomonas zehnderi OL-4</name>
    <dbReference type="NCBI Taxonomy" id="690567"/>
    <lineage>
        <taxon>Bacteria</taxon>
        <taxon>Bacillati</taxon>
        <taxon>Bacillota</taxon>
        <taxon>Clostridia</taxon>
        <taxon>Eubacteriales</taxon>
        <taxon>Syntrophomonadaceae</taxon>
        <taxon>Syntrophomonas</taxon>
    </lineage>
</organism>
<dbReference type="EMBL" id="CGIH01000021">
    <property type="protein sequence ID" value="CFX42871.1"/>
    <property type="molecule type" value="Genomic_DNA"/>
</dbReference>
<dbReference type="InterPro" id="IPR011335">
    <property type="entry name" value="Restrct_endonuc-II-like"/>
</dbReference>
<dbReference type="InterPro" id="IPR009061">
    <property type="entry name" value="DNA-bd_dom_put_sf"/>
</dbReference>
<name>A0A0E4GBG3_9FIRM</name>
<dbReference type="PANTHER" id="PTHR34107">
    <property type="entry name" value="SLL0198 PROTEIN-RELATED"/>
    <property type="match status" value="1"/>
</dbReference>
<dbReference type="AlphaFoldDB" id="A0A0E4GBG3"/>
<protein>
    <submittedName>
        <fullName evidence="3">Nuclease, putative, TT1808</fullName>
    </submittedName>
</protein>
<dbReference type="SUPFAM" id="SSF52980">
    <property type="entry name" value="Restriction endonuclease-like"/>
    <property type="match status" value="1"/>
</dbReference>
<evidence type="ECO:0000313" key="4">
    <source>
        <dbReference type="Proteomes" id="UP000045545"/>
    </source>
</evidence>
<sequence length="252" mass="29353">MTVDKELITAQALAEALDLSVETIWRYTRENKIPCVELGSRQYRYKLDDVINALRGDVRENFAPYDTKPTKKLTYQDYLVIPEEPGYRYEILDGMLIREPSPNVVHQRVSRRLQRILEDYFWGVDYEGEIFDAPLDVTLLDYNVVQPDIFYVSGEQPQIVKDARIDGAPELVVEILSPSSRRKDRLQKMQIYKQAEVHHYWLVDPQERTLECFAWHDGVYSLVASGMDEDIVEHPNFAGLAIKLQSLWSNIK</sequence>
<dbReference type="SUPFAM" id="SSF46955">
    <property type="entry name" value="Putative DNA-binding domain"/>
    <property type="match status" value="1"/>
</dbReference>
<dbReference type="Pfam" id="PF12728">
    <property type="entry name" value="HTH_17"/>
    <property type="match status" value="1"/>
</dbReference>
<proteinExistence type="predicted"/>
<gene>
    <name evidence="3" type="ORF">1186</name>
</gene>
<evidence type="ECO:0000259" key="2">
    <source>
        <dbReference type="Pfam" id="PF12728"/>
    </source>
</evidence>
<dbReference type="InterPro" id="IPR041657">
    <property type="entry name" value="HTH_17"/>
</dbReference>
<accession>A0A0E4GBG3</accession>
<evidence type="ECO:0000313" key="3">
    <source>
        <dbReference type="EMBL" id="CFX42871.1"/>
    </source>
</evidence>
<reference evidence="3 4" key="1">
    <citation type="submission" date="2015-03" db="EMBL/GenBank/DDBJ databases">
        <authorList>
            <person name="Murphy D."/>
        </authorList>
    </citation>
    <scope>NUCLEOTIDE SEQUENCE [LARGE SCALE GENOMIC DNA]</scope>
    <source>
        <strain evidence="3 4">OL-4</strain>
    </source>
</reference>
<dbReference type="InterPro" id="IPR008538">
    <property type="entry name" value="Uma2"/>
</dbReference>
<keyword evidence="4" id="KW-1185">Reference proteome</keyword>
<dbReference type="Pfam" id="PF05685">
    <property type="entry name" value="Uma2"/>
    <property type="match status" value="1"/>
</dbReference>
<evidence type="ECO:0000259" key="1">
    <source>
        <dbReference type="Pfam" id="PF05685"/>
    </source>
</evidence>
<dbReference type="STRING" id="690567.1186"/>
<dbReference type="InterPro" id="IPR012296">
    <property type="entry name" value="Nuclease_put_TT1808"/>
</dbReference>
<dbReference type="Proteomes" id="UP000045545">
    <property type="component" value="Unassembled WGS sequence"/>
</dbReference>
<dbReference type="CDD" id="cd06260">
    <property type="entry name" value="DUF820-like"/>
    <property type="match status" value="1"/>
</dbReference>
<feature type="domain" description="Putative restriction endonuclease" evidence="1">
    <location>
        <begin position="76"/>
        <end position="242"/>
    </location>
</feature>
<dbReference type="Gene3D" id="3.90.1570.10">
    <property type="entry name" value="tt1808, chain A"/>
    <property type="match status" value="1"/>
</dbReference>
<dbReference type="OrthoDB" id="9798254at2"/>